<evidence type="ECO:0000313" key="2">
    <source>
        <dbReference type="Proteomes" id="UP000259465"/>
    </source>
</evidence>
<dbReference type="AlphaFoldDB" id="A0AAD0WAW2"/>
<dbReference type="CDD" id="cd16441">
    <property type="entry name" value="beta_Kdo_transferase_KpsS"/>
    <property type="match status" value="1"/>
</dbReference>
<reference evidence="1 2" key="1">
    <citation type="submission" date="2018-08" db="EMBL/GenBank/DDBJ databases">
        <title>Complete genome sequence of JP2-74.</title>
        <authorList>
            <person name="Wu L."/>
        </authorList>
    </citation>
    <scope>NUCLEOTIDE SEQUENCE [LARGE SCALE GENOMIC DNA]</scope>
    <source>
        <strain evidence="1 2">JP2-74</strain>
    </source>
</reference>
<dbReference type="Pfam" id="PF05159">
    <property type="entry name" value="Capsule_synth"/>
    <property type="match status" value="1"/>
</dbReference>
<dbReference type="GO" id="GO:0000271">
    <property type="term" value="P:polysaccharide biosynthetic process"/>
    <property type="evidence" value="ECO:0007669"/>
    <property type="project" value="InterPro"/>
</dbReference>
<dbReference type="EMBL" id="CP031968">
    <property type="protein sequence ID" value="AXT48548.1"/>
    <property type="molecule type" value="Genomic_DNA"/>
</dbReference>
<keyword evidence="2" id="KW-1185">Reference proteome</keyword>
<proteinExistence type="predicted"/>
<dbReference type="InterPro" id="IPR007833">
    <property type="entry name" value="Capsule_polysaccharide_synth"/>
</dbReference>
<name>A0AAD0WAW2_9NEIS</name>
<dbReference type="KEGG" id="crz:D1345_21315"/>
<protein>
    <submittedName>
        <fullName evidence="1">Capsular biosynthesis protein</fullName>
    </submittedName>
</protein>
<dbReference type="Proteomes" id="UP000259465">
    <property type="component" value="Chromosome"/>
</dbReference>
<evidence type="ECO:0000313" key="1">
    <source>
        <dbReference type="EMBL" id="AXT48548.1"/>
    </source>
</evidence>
<gene>
    <name evidence="1" type="ORF">D1345_21315</name>
</gene>
<organism evidence="1 2">
    <name type="scientific">Chromobacterium rhizoryzae</name>
    <dbReference type="NCBI Taxonomy" id="1778675"/>
    <lineage>
        <taxon>Bacteria</taxon>
        <taxon>Pseudomonadati</taxon>
        <taxon>Pseudomonadota</taxon>
        <taxon>Betaproteobacteria</taxon>
        <taxon>Neisseriales</taxon>
        <taxon>Chromobacteriaceae</taxon>
        <taxon>Chromobacterium</taxon>
    </lineage>
</organism>
<accession>A0AAD0WAW2</accession>
<sequence length="414" mass="48278">MLAAQALLSHHRLLLLQGPMGHFFNQLACWLRRHGAHVAKINFNGGDRLYHRHLDATDYRGRPEDFTPWLRAFLQAHRIDAVVCFGDCRHYHRAAAQICKEQAMAFYAFEEGYLRPDYITLEQNGVNAHSRLAADPAVMLRYEAGKLPAPIPTKASFRRMACSAAAYYVAGWFWRARYPHYRHHKDFSPFREFFCWLRAGWRKALYQALEHKLRRRILREWDQRYFLVPLQVFNDSQVLHHSPYRDVRDFIAEVIFSFSQYAPEHAALVLKHHPLDRGHRNYAAYIRGLARQNNVGSRVFYIHDGHLPSLLKHSLGVVTINSTVGLSSLHHDKPLITMGRALYDIPGLTCQTELHRFWRRPTPPQARLYRKLRSYLVKHTQLNGAYFGYSPWLEHPNAFKLGAEPIEPADPKTK</sequence>
<dbReference type="GO" id="GO:0015774">
    <property type="term" value="P:polysaccharide transport"/>
    <property type="evidence" value="ECO:0007669"/>
    <property type="project" value="InterPro"/>
</dbReference>